<evidence type="ECO:0000256" key="1">
    <source>
        <dbReference type="SAM" id="Coils"/>
    </source>
</evidence>
<dbReference type="GO" id="GO:0016020">
    <property type="term" value="C:membrane"/>
    <property type="evidence" value="ECO:0007669"/>
    <property type="project" value="InterPro"/>
</dbReference>
<keyword evidence="2" id="KW-0472">Membrane</keyword>
<keyword evidence="2" id="KW-1133">Transmembrane helix</keyword>
<dbReference type="SUPFAM" id="SSF58100">
    <property type="entry name" value="Bacterial hemolysins"/>
    <property type="match status" value="1"/>
</dbReference>
<dbReference type="Pfam" id="PF05791">
    <property type="entry name" value="Bacillus_HBL"/>
    <property type="match status" value="1"/>
</dbReference>
<dbReference type="OrthoDB" id="4494488at2759"/>
<dbReference type="CDD" id="cd22656">
    <property type="entry name" value="ClyA_Cry6Aa-like"/>
    <property type="match status" value="1"/>
</dbReference>
<dbReference type="AlphaFoldDB" id="A0A550CEF8"/>
<gene>
    <name evidence="3" type="ORF">BD626DRAFT_495825</name>
</gene>
<accession>A0A550CEF8</accession>
<keyword evidence="1" id="KW-0175">Coiled coil</keyword>
<comment type="caution">
    <text evidence="3">The sequence shown here is derived from an EMBL/GenBank/DDBJ whole genome shotgun (WGS) entry which is preliminary data.</text>
</comment>
<feature type="coiled-coil region" evidence="1">
    <location>
        <begin position="189"/>
        <end position="216"/>
    </location>
</feature>
<feature type="transmembrane region" description="Helical" evidence="2">
    <location>
        <begin position="230"/>
        <end position="249"/>
    </location>
</feature>
<protein>
    <submittedName>
        <fullName evidence="3">Uncharacterized protein</fullName>
    </submittedName>
</protein>
<evidence type="ECO:0000256" key="2">
    <source>
        <dbReference type="SAM" id="Phobius"/>
    </source>
</evidence>
<dbReference type="Proteomes" id="UP000320762">
    <property type="component" value="Unassembled WGS sequence"/>
</dbReference>
<dbReference type="InterPro" id="IPR008414">
    <property type="entry name" value="HBL"/>
</dbReference>
<keyword evidence="4" id="KW-1185">Reference proteome</keyword>
<sequence>MSTKTLDMSPKELVNDDGNYILQNQDVYDLLKYVYCGVLLPVTEDAYKARLNISVDVMDKLSGVISPLVKAYASTQDHCQAFKDTTYPTIVSLASDVYHYAQNAGGDAKDSYYGNIFSSIRALADATTQKEQEKLTATINGLVDVQVSAITKLQKRSKQTVADLRTFEGQTRGDQSIMKERSNAVDAKLTEQVGSLDDLENKLQQYRDELKSDQVAYEHDKIVACTTPTYAWLGLIGLITASTIAGIYGKKAVKMANRIDEVNKLIKGYEGKIKDETVVLADLKAIDADLGKVLALIDPTIAVIEKMMGVWSAIADDLNNLREMVNTDVRTANALSVPSSGMPSPTAVSRFAQNVPHVDKYRKAAFVKGPEQISLDDLAKQLRKQAAK</sequence>
<dbReference type="EMBL" id="VDMD01000010">
    <property type="protein sequence ID" value="TRM63188.1"/>
    <property type="molecule type" value="Genomic_DNA"/>
</dbReference>
<organism evidence="3 4">
    <name type="scientific">Schizophyllum amplum</name>
    <dbReference type="NCBI Taxonomy" id="97359"/>
    <lineage>
        <taxon>Eukaryota</taxon>
        <taxon>Fungi</taxon>
        <taxon>Dikarya</taxon>
        <taxon>Basidiomycota</taxon>
        <taxon>Agaricomycotina</taxon>
        <taxon>Agaricomycetes</taxon>
        <taxon>Agaricomycetidae</taxon>
        <taxon>Agaricales</taxon>
        <taxon>Schizophyllaceae</taxon>
        <taxon>Schizophyllum</taxon>
    </lineage>
</organism>
<evidence type="ECO:0000313" key="4">
    <source>
        <dbReference type="Proteomes" id="UP000320762"/>
    </source>
</evidence>
<dbReference type="Gene3D" id="1.20.1170.10">
    <property type="match status" value="1"/>
</dbReference>
<reference evidence="3 4" key="1">
    <citation type="journal article" date="2019" name="New Phytol.">
        <title>Comparative genomics reveals unique wood-decay strategies and fruiting body development in the Schizophyllaceae.</title>
        <authorList>
            <person name="Almasi E."/>
            <person name="Sahu N."/>
            <person name="Krizsan K."/>
            <person name="Balint B."/>
            <person name="Kovacs G.M."/>
            <person name="Kiss B."/>
            <person name="Cseklye J."/>
            <person name="Drula E."/>
            <person name="Henrissat B."/>
            <person name="Nagy I."/>
            <person name="Chovatia M."/>
            <person name="Adam C."/>
            <person name="LaButti K."/>
            <person name="Lipzen A."/>
            <person name="Riley R."/>
            <person name="Grigoriev I.V."/>
            <person name="Nagy L.G."/>
        </authorList>
    </citation>
    <scope>NUCLEOTIDE SEQUENCE [LARGE SCALE GENOMIC DNA]</scope>
    <source>
        <strain evidence="3 4">NL-1724</strain>
    </source>
</reference>
<name>A0A550CEF8_9AGAR</name>
<keyword evidence="2" id="KW-0812">Transmembrane</keyword>
<evidence type="ECO:0000313" key="3">
    <source>
        <dbReference type="EMBL" id="TRM63188.1"/>
    </source>
</evidence>
<proteinExistence type="predicted"/>